<keyword evidence="7" id="KW-0966">Cell projection</keyword>
<proteinExistence type="inferred from homology"/>
<reference evidence="12" key="1">
    <citation type="journal article" name="BMC Genomics">
        <title>Long-read sequencing and de novo genome assembly of marine medaka (Oryzias melastigma).</title>
        <authorList>
            <person name="Liang P."/>
            <person name="Saqib H.S.A."/>
            <person name="Ni X."/>
            <person name="Shen Y."/>
        </authorList>
    </citation>
    <scope>NUCLEOTIDE SEQUENCE</scope>
    <source>
        <strain evidence="12">Bigg-433</strain>
    </source>
</reference>
<evidence type="ECO:0000313" key="12">
    <source>
        <dbReference type="EMBL" id="KAF6730016.1"/>
    </source>
</evidence>
<evidence type="ECO:0000256" key="9">
    <source>
        <dbReference type="ARBA" id="ARBA00062391"/>
    </source>
</evidence>
<evidence type="ECO:0000256" key="8">
    <source>
        <dbReference type="ARBA" id="ARBA00058296"/>
    </source>
</evidence>
<evidence type="ECO:0000256" key="11">
    <source>
        <dbReference type="SAM" id="MobiDB-lite"/>
    </source>
</evidence>
<evidence type="ECO:0000256" key="2">
    <source>
        <dbReference type="ARBA" id="ARBA00010849"/>
    </source>
</evidence>
<dbReference type="GO" id="GO:0048188">
    <property type="term" value="C:Set1C/COMPASS complex"/>
    <property type="evidence" value="ECO:0007669"/>
    <property type="project" value="InterPro"/>
</dbReference>
<feature type="region of interest" description="Disordered" evidence="11">
    <location>
        <begin position="51"/>
        <end position="194"/>
    </location>
</feature>
<gene>
    <name evidence="12" type="ORF">FQA47_019646</name>
</gene>
<evidence type="ECO:0000256" key="1">
    <source>
        <dbReference type="ARBA" id="ARBA00004611"/>
    </source>
</evidence>
<dbReference type="InterPro" id="IPR049630">
    <property type="entry name" value="DYDC-like_DD"/>
</dbReference>
<keyword evidence="6" id="KW-0206">Cytoskeleton</keyword>
<evidence type="ECO:0000256" key="7">
    <source>
        <dbReference type="ARBA" id="ARBA00023273"/>
    </source>
</evidence>
<comment type="subcellular location">
    <subcellularLocation>
        <location evidence="1">Cytoplasm</location>
        <location evidence="1">Cytoskeleton</location>
        <location evidence="1">Flagellum axoneme</location>
    </subcellularLocation>
</comment>
<dbReference type="Pfam" id="PF05186">
    <property type="entry name" value="Dpy-30"/>
    <property type="match status" value="1"/>
</dbReference>
<name>A0A834CNS8_ORYME</name>
<dbReference type="InterPro" id="IPR007858">
    <property type="entry name" value="Dpy-30_motif"/>
</dbReference>
<sequence length="215" mass="24298">MDSEYLNKHLGKCLAEGLAEVVERKPVDPILYLAHWLYKYNSNVLYEKEKKAKLDQDREKSSQEASHQEKLTEEEQISNASKGTEKIKNEPSKPEAPTPAPAGAASDEDPVKEGKSNTAEPENQEDMDKPPTEEQTNGEQEIPEEHTETLPATKTEPPTENNPEQSERPRTPDPERQEDEDKLKHKEQQEPSLQEVITSLRFGDSLFFSLTSCGL</sequence>
<protein>
    <recommendedName>
        <fullName evidence="10">DPY30 domain-containing protein 1</fullName>
    </recommendedName>
</protein>
<dbReference type="PANTHER" id="PTHR23356">
    <property type="entry name" value="DPY30-RELATED"/>
    <property type="match status" value="1"/>
</dbReference>
<evidence type="ECO:0000256" key="6">
    <source>
        <dbReference type="ARBA" id="ARBA00023212"/>
    </source>
</evidence>
<comment type="function">
    <text evidence="8">Functions as part of axonemal radial spoke complexes that play an important part in the motility of sperm and cilia. Plays a crucial role during acrosome biogenesis.</text>
</comment>
<dbReference type="CDD" id="cd22966">
    <property type="entry name" value="DD_DYDC-like"/>
    <property type="match status" value="1"/>
</dbReference>
<feature type="compositionally biased region" description="Basic and acidic residues" evidence="11">
    <location>
        <begin position="83"/>
        <end position="93"/>
    </location>
</feature>
<evidence type="ECO:0000256" key="3">
    <source>
        <dbReference type="ARBA" id="ARBA00022490"/>
    </source>
</evidence>
<keyword evidence="3" id="KW-0963">Cytoplasm</keyword>
<evidence type="ECO:0000256" key="4">
    <source>
        <dbReference type="ARBA" id="ARBA00022846"/>
    </source>
</evidence>
<comment type="caution">
    <text evidence="12">The sequence shown here is derived from an EMBL/GenBank/DDBJ whole genome shotgun (WGS) entry which is preliminary data.</text>
</comment>
<dbReference type="FunFam" id="1.20.890.10:FF:000009">
    <property type="entry name" value="DPY30 domain-containing protein 1"/>
    <property type="match status" value="1"/>
</dbReference>
<dbReference type="AlphaFoldDB" id="A0A834CNS8"/>
<keyword evidence="5" id="KW-0969">Cilium</keyword>
<dbReference type="EMBL" id="WKFB01000246">
    <property type="protein sequence ID" value="KAF6730016.1"/>
    <property type="molecule type" value="Genomic_DNA"/>
</dbReference>
<feature type="compositionally biased region" description="Polar residues" evidence="11">
    <location>
        <begin position="150"/>
        <end position="164"/>
    </location>
</feature>
<comment type="subunit">
    <text evidence="9">Component of the axonemal radial spoke complex 1 (RS1), at least composed of spoke head proteins RSPH1, RSPH3, RSPH9 and the cilia-specific component RSPH4A or sperm-specific component RSPH6A, spoke stalk proteins RSPH14, DNAJB13, DYDC1, ROPN1L and NME5, and the anchor protein IQUB. Interacts with SH3GL3.</text>
</comment>
<dbReference type="Gene3D" id="1.20.890.10">
    <property type="entry name" value="cAMP-dependent protein kinase regulatory subunit, dimerization-anchoring domain"/>
    <property type="match status" value="1"/>
</dbReference>
<evidence type="ECO:0000256" key="10">
    <source>
        <dbReference type="ARBA" id="ARBA00068754"/>
    </source>
</evidence>
<keyword evidence="4" id="KW-0282">Flagellum</keyword>
<evidence type="ECO:0000256" key="5">
    <source>
        <dbReference type="ARBA" id="ARBA00023069"/>
    </source>
</evidence>
<organism evidence="12 13">
    <name type="scientific">Oryzias melastigma</name>
    <name type="common">Marine medaka</name>
    <dbReference type="NCBI Taxonomy" id="30732"/>
    <lineage>
        <taxon>Eukaryota</taxon>
        <taxon>Metazoa</taxon>
        <taxon>Chordata</taxon>
        <taxon>Craniata</taxon>
        <taxon>Vertebrata</taxon>
        <taxon>Euteleostomi</taxon>
        <taxon>Actinopterygii</taxon>
        <taxon>Neopterygii</taxon>
        <taxon>Teleostei</taxon>
        <taxon>Neoteleostei</taxon>
        <taxon>Acanthomorphata</taxon>
        <taxon>Ovalentaria</taxon>
        <taxon>Atherinomorphae</taxon>
        <taxon>Beloniformes</taxon>
        <taxon>Adrianichthyidae</taxon>
        <taxon>Oryziinae</taxon>
        <taxon>Oryzias</taxon>
    </lineage>
</organism>
<comment type="similarity">
    <text evidence="2">Belongs to the dpy-30 family.</text>
</comment>
<evidence type="ECO:0000313" key="13">
    <source>
        <dbReference type="Proteomes" id="UP000646548"/>
    </source>
</evidence>
<dbReference type="PANTHER" id="PTHR23356:SF16">
    <property type="entry name" value="DPY30 DOMAIN CONTAINING 2"/>
    <property type="match status" value="1"/>
</dbReference>
<feature type="compositionally biased region" description="Basic and acidic residues" evidence="11">
    <location>
        <begin position="165"/>
        <end position="189"/>
    </location>
</feature>
<dbReference type="Proteomes" id="UP000646548">
    <property type="component" value="Unassembled WGS sequence"/>
</dbReference>
<dbReference type="InterPro" id="IPR037856">
    <property type="entry name" value="Sdc1/DPY30"/>
</dbReference>
<accession>A0A834CNS8</accession>
<feature type="compositionally biased region" description="Basic and acidic residues" evidence="11">
    <location>
        <begin position="51"/>
        <end position="73"/>
    </location>
</feature>